<evidence type="ECO:0000313" key="4">
    <source>
        <dbReference type="Proteomes" id="UP000285274"/>
    </source>
</evidence>
<dbReference type="Pfam" id="PF13439">
    <property type="entry name" value="Glyco_transf_4"/>
    <property type="match status" value="1"/>
</dbReference>
<dbReference type="InterPro" id="IPR050194">
    <property type="entry name" value="Glycosyltransferase_grp1"/>
</dbReference>
<dbReference type="SUPFAM" id="SSF53756">
    <property type="entry name" value="UDP-Glycosyltransferase/glycogen phosphorylase"/>
    <property type="match status" value="1"/>
</dbReference>
<dbReference type="PANTHER" id="PTHR45947">
    <property type="entry name" value="SULFOQUINOVOSYL TRANSFERASE SQD2"/>
    <property type="match status" value="1"/>
</dbReference>
<evidence type="ECO:0000313" key="3">
    <source>
        <dbReference type="EMBL" id="RGS44205.1"/>
    </source>
</evidence>
<reference evidence="3 4" key="1">
    <citation type="submission" date="2018-08" db="EMBL/GenBank/DDBJ databases">
        <title>A genome reference for cultivated species of the human gut microbiota.</title>
        <authorList>
            <person name="Zou Y."/>
            <person name="Xue W."/>
            <person name="Luo G."/>
        </authorList>
    </citation>
    <scope>NUCLEOTIDE SEQUENCE [LARGE SCALE GENOMIC DNA]</scope>
    <source>
        <strain evidence="3 4">AF22-10AC</strain>
    </source>
</reference>
<gene>
    <name evidence="3" type="ORF">DWX92_11325</name>
</gene>
<dbReference type="InterPro" id="IPR001296">
    <property type="entry name" value="Glyco_trans_1"/>
</dbReference>
<comment type="caution">
    <text evidence="3">The sequence shown here is derived from an EMBL/GenBank/DDBJ whole genome shotgun (WGS) entry which is preliminary data.</text>
</comment>
<dbReference type="Proteomes" id="UP000285274">
    <property type="component" value="Unassembled WGS sequence"/>
</dbReference>
<dbReference type="Gene3D" id="3.40.50.2000">
    <property type="entry name" value="Glycogen Phosphorylase B"/>
    <property type="match status" value="2"/>
</dbReference>
<sequence>MNILVISAEYPPFSVGGIALHTHEVNKSLAKEGNVIWTLTFHGDRNVDSINTTVEDGINVIRIPRPSSTITESYEDKFLNQNEQMKIGIHYLMDHIFCNFNMVVLHGYFLGICGMYACEKMSIPFVYHAHTLLSDAQLHDNVKILETERELYSKATYVIAVSEFLKTEILKRYSIDTRRIKVITKGVELKKYDKYVNKTNDTYFKILYTGRISREKGFETLLNAISLSIKKHKNILVFAVGLFSDEVYRKEIIVMIRDKGLQKNIVFLGFKEDDKVIREYKSSNISVVPSFAETFGKVAIESMAARVPVIVSNVGGLGPIVKDGATGLKFKCGDEEDLSNKINLLYEYPCLCKKLADNAYMEVVKKYQWKDIFKLTLDIYQKVCEV</sequence>
<dbReference type="InterPro" id="IPR028098">
    <property type="entry name" value="Glyco_trans_4-like_N"/>
</dbReference>
<dbReference type="GO" id="GO:0016757">
    <property type="term" value="F:glycosyltransferase activity"/>
    <property type="evidence" value="ECO:0007669"/>
    <property type="project" value="InterPro"/>
</dbReference>
<keyword evidence="3" id="KW-0808">Transferase</keyword>
<evidence type="ECO:0000259" key="2">
    <source>
        <dbReference type="Pfam" id="PF13439"/>
    </source>
</evidence>
<protein>
    <submittedName>
        <fullName evidence="3">Glycosyltransferase family 1 protein</fullName>
    </submittedName>
</protein>
<evidence type="ECO:0000259" key="1">
    <source>
        <dbReference type="Pfam" id="PF00534"/>
    </source>
</evidence>
<proteinExistence type="predicted"/>
<accession>A0A412IVQ3</accession>
<name>A0A412IVQ3_9FIRM</name>
<dbReference type="EMBL" id="QRVM01000079">
    <property type="protein sequence ID" value="RGS44205.1"/>
    <property type="molecule type" value="Genomic_DNA"/>
</dbReference>
<feature type="domain" description="Glycosyltransferase subfamily 4-like N-terminal" evidence="2">
    <location>
        <begin position="15"/>
        <end position="190"/>
    </location>
</feature>
<dbReference type="RefSeq" id="WP_117992581.1">
    <property type="nucleotide sequence ID" value="NZ_QRVM01000079.1"/>
</dbReference>
<feature type="domain" description="Glycosyl transferase family 1" evidence="1">
    <location>
        <begin position="196"/>
        <end position="360"/>
    </location>
</feature>
<dbReference type="CDD" id="cd03801">
    <property type="entry name" value="GT4_PimA-like"/>
    <property type="match status" value="1"/>
</dbReference>
<dbReference type="Pfam" id="PF00534">
    <property type="entry name" value="Glycos_transf_1"/>
    <property type="match status" value="1"/>
</dbReference>
<organism evidence="3 4">
    <name type="scientific">Holdemanella biformis</name>
    <dbReference type="NCBI Taxonomy" id="1735"/>
    <lineage>
        <taxon>Bacteria</taxon>
        <taxon>Bacillati</taxon>
        <taxon>Bacillota</taxon>
        <taxon>Erysipelotrichia</taxon>
        <taxon>Erysipelotrichales</taxon>
        <taxon>Erysipelotrichaceae</taxon>
        <taxon>Holdemanella</taxon>
    </lineage>
</organism>
<dbReference type="AlphaFoldDB" id="A0A412IVQ3"/>
<dbReference type="PANTHER" id="PTHR45947:SF3">
    <property type="entry name" value="SULFOQUINOVOSYL TRANSFERASE SQD2"/>
    <property type="match status" value="1"/>
</dbReference>